<name>A0A1M5RE51_9ACTN</name>
<dbReference type="InterPro" id="IPR055066">
    <property type="entry name" value="AASDHPPT_N"/>
</dbReference>
<protein>
    <submittedName>
        <fullName evidence="5">4'-phosphopantetheinyl transferase</fullName>
    </submittedName>
</protein>
<evidence type="ECO:0000256" key="2">
    <source>
        <dbReference type="ARBA" id="ARBA00022679"/>
    </source>
</evidence>
<accession>A0A1M5RE51</accession>
<dbReference type="Proteomes" id="UP000186132">
    <property type="component" value="Unassembled WGS sequence"/>
</dbReference>
<dbReference type="GO" id="GO:0005829">
    <property type="term" value="C:cytosol"/>
    <property type="evidence" value="ECO:0007669"/>
    <property type="project" value="TreeGrafter"/>
</dbReference>
<dbReference type="GO" id="GO:0000287">
    <property type="term" value="F:magnesium ion binding"/>
    <property type="evidence" value="ECO:0007669"/>
    <property type="project" value="InterPro"/>
</dbReference>
<dbReference type="Gene3D" id="3.90.470.20">
    <property type="entry name" value="4'-phosphopantetheinyl transferase domain"/>
    <property type="match status" value="2"/>
</dbReference>
<dbReference type="PANTHER" id="PTHR12215:SF10">
    <property type="entry name" value="L-AMINOADIPATE-SEMIALDEHYDE DEHYDROGENASE-PHOSPHOPANTETHEINYL TRANSFERASE"/>
    <property type="match status" value="1"/>
</dbReference>
<feature type="domain" description="4'-phosphopantetheinyl transferase N-terminal" evidence="4">
    <location>
        <begin position="45"/>
        <end position="126"/>
    </location>
</feature>
<evidence type="ECO:0000313" key="6">
    <source>
        <dbReference type="Proteomes" id="UP000186132"/>
    </source>
</evidence>
<dbReference type="Pfam" id="PF22624">
    <property type="entry name" value="AASDHPPT_N"/>
    <property type="match status" value="1"/>
</dbReference>
<gene>
    <name evidence="5" type="ORF">SAMN05443575_3517</name>
</gene>
<dbReference type="SUPFAM" id="SSF56214">
    <property type="entry name" value="4'-phosphopantetheinyl transferase"/>
    <property type="match status" value="2"/>
</dbReference>
<dbReference type="GO" id="GO:0019878">
    <property type="term" value="P:lysine biosynthetic process via aminoadipic acid"/>
    <property type="evidence" value="ECO:0007669"/>
    <property type="project" value="TreeGrafter"/>
</dbReference>
<keyword evidence="6" id="KW-1185">Reference proteome</keyword>
<evidence type="ECO:0000259" key="4">
    <source>
        <dbReference type="Pfam" id="PF22624"/>
    </source>
</evidence>
<dbReference type="GO" id="GO:0008897">
    <property type="term" value="F:holo-[acyl-carrier-protein] synthase activity"/>
    <property type="evidence" value="ECO:0007669"/>
    <property type="project" value="InterPro"/>
</dbReference>
<dbReference type="OrthoDB" id="190168at2"/>
<reference evidence="6" key="1">
    <citation type="submission" date="2016-11" db="EMBL/GenBank/DDBJ databases">
        <authorList>
            <person name="Varghese N."/>
            <person name="Submissions S."/>
        </authorList>
    </citation>
    <scope>NUCLEOTIDE SEQUENCE [LARGE SCALE GENOMIC DNA]</scope>
    <source>
        <strain evidence="6">DSM 45627</strain>
    </source>
</reference>
<evidence type="ECO:0000256" key="1">
    <source>
        <dbReference type="ARBA" id="ARBA00010990"/>
    </source>
</evidence>
<sequence>MTPGGATANGAGRITTSTLQLFGRPVIACHARIRPPAGLAAGPGLRLLSDEEQERCAGIEMPAGQLEFVAGRVLARRTLGRILGLPARRVPLVLDDSGRPRLAGRDGRRRALDFNLSHSGDRVALAVGWGVRVGVDIELRVPRPAADALARRYFSSAENDYLRRRPDARYRERWYRIWTTREANAKARGIGVRGIAAPLDGHGHAWQRRHLALPAAYAGTVVGLAPTTTIAPIERTRSDG</sequence>
<proteinExistence type="inferred from homology"/>
<dbReference type="RefSeq" id="WP_073391712.1">
    <property type="nucleotide sequence ID" value="NZ_FQVU01000005.1"/>
</dbReference>
<organism evidence="5 6">
    <name type="scientific">Jatrophihabitans endophyticus</name>
    <dbReference type="NCBI Taxonomy" id="1206085"/>
    <lineage>
        <taxon>Bacteria</taxon>
        <taxon>Bacillati</taxon>
        <taxon>Actinomycetota</taxon>
        <taxon>Actinomycetes</taxon>
        <taxon>Jatrophihabitantales</taxon>
        <taxon>Jatrophihabitantaceae</taxon>
        <taxon>Jatrophihabitans</taxon>
    </lineage>
</organism>
<dbReference type="InterPro" id="IPR050559">
    <property type="entry name" value="P-Pant_transferase_sf"/>
</dbReference>
<dbReference type="Pfam" id="PF01648">
    <property type="entry name" value="ACPS"/>
    <property type="match status" value="1"/>
</dbReference>
<dbReference type="InterPro" id="IPR008278">
    <property type="entry name" value="4-PPantetheinyl_Trfase_dom"/>
</dbReference>
<dbReference type="STRING" id="1206085.SAMN05443575_3517"/>
<evidence type="ECO:0000313" key="5">
    <source>
        <dbReference type="EMBL" id="SHH24299.1"/>
    </source>
</evidence>
<keyword evidence="2 5" id="KW-0808">Transferase</keyword>
<dbReference type="PANTHER" id="PTHR12215">
    <property type="entry name" value="PHOSPHOPANTETHEINE TRANSFERASE"/>
    <property type="match status" value="1"/>
</dbReference>
<dbReference type="AlphaFoldDB" id="A0A1M5RE51"/>
<dbReference type="EMBL" id="FQVU01000005">
    <property type="protein sequence ID" value="SHH24299.1"/>
    <property type="molecule type" value="Genomic_DNA"/>
</dbReference>
<feature type="domain" description="4'-phosphopantetheinyl transferase" evidence="3">
    <location>
        <begin position="132"/>
        <end position="194"/>
    </location>
</feature>
<dbReference type="InterPro" id="IPR037143">
    <property type="entry name" value="4-PPantetheinyl_Trfase_dom_sf"/>
</dbReference>
<comment type="similarity">
    <text evidence="1">Belongs to the P-Pant transferase superfamily. Gsp/Sfp/HetI/AcpT family.</text>
</comment>
<evidence type="ECO:0000259" key="3">
    <source>
        <dbReference type="Pfam" id="PF01648"/>
    </source>
</evidence>